<sequence>MQVTVLHPLNRLHPPSSQYRRVFLKYVISQLESANVDVCDELYEEFTNIMSRPLVEDELCYKTYFLGDDRGHVITMEESVNLVSRGTTGLQTWPAAQRLAEWTLAHSHVLEDRCVLELGSGLGFTGLVVCQNCHPKQYIFTDCHKDVLATLKRNIALNIPTYAQGLAQTQATDVHPESLSQCSDNDRKCDELYLSSEKASVEMSKDNLKGRCTSVRVVSLDWEKVTEGDLEDLAAGVDVFLAADVVYDTSIIDALVRVIQWLLSWPRKSTDGRTPVMYIASTVRNTDTRDSFLKALGTTSFLTRYLCSLYSLCKLENFTILT</sequence>
<dbReference type="Pfam" id="PF14904">
    <property type="entry name" value="FAM86"/>
    <property type="match status" value="1"/>
</dbReference>
<dbReference type="InterPro" id="IPR029426">
    <property type="entry name" value="FAM86_N"/>
</dbReference>
<reference evidence="4" key="1">
    <citation type="journal article" date="2023" name="Mol. Biol. Evol.">
        <title>Third-Generation Sequencing Reveals the Adaptive Role of the Epigenome in Three Deep-Sea Polychaetes.</title>
        <authorList>
            <person name="Perez M."/>
            <person name="Aroh O."/>
            <person name="Sun Y."/>
            <person name="Lan Y."/>
            <person name="Juniper S.K."/>
            <person name="Young C.R."/>
            <person name="Angers B."/>
            <person name="Qian P.Y."/>
        </authorList>
    </citation>
    <scope>NUCLEOTIDE SEQUENCE</scope>
    <source>
        <strain evidence="4">R07B-5</strain>
    </source>
</reference>
<keyword evidence="2" id="KW-0808">Transferase</keyword>
<dbReference type="GO" id="GO:0032991">
    <property type="term" value="C:protein-containing complex"/>
    <property type="evidence" value="ECO:0007669"/>
    <property type="project" value="TreeGrafter"/>
</dbReference>
<accession>A0AAD9KZF3</accession>
<proteinExistence type="inferred from homology"/>
<dbReference type="Proteomes" id="UP001209878">
    <property type="component" value="Unassembled WGS sequence"/>
</dbReference>
<dbReference type="Gene3D" id="3.40.50.150">
    <property type="entry name" value="Vaccinia Virus protein VP39"/>
    <property type="match status" value="1"/>
</dbReference>
<comment type="caution">
    <text evidence="4">The sequence shown here is derived from an EMBL/GenBank/DDBJ whole genome shotgun (WGS) entry which is preliminary data.</text>
</comment>
<dbReference type="SUPFAM" id="SSF53335">
    <property type="entry name" value="S-adenosyl-L-methionine-dependent methyltransferases"/>
    <property type="match status" value="1"/>
</dbReference>
<evidence type="ECO:0000313" key="4">
    <source>
        <dbReference type="EMBL" id="KAK2180514.1"/>
    </source>
</evidence>
<dbReference type="GO" id="GO:0016740">
    <property type="term" value="F:transferase activity"/>
    <property type="evidence" value="ECO:0007669"/>
    <property type="project" value="UniProtKB-KW"/>
</dbReference>
<dbReference type="EMBL" id="JAODUO010000440">
    <property type="protein sequence ID" value="KAK2180514.1"/>
    <property type="molecule type" value="Genomic_DNA"/>
</dbReference>
<dbReference type="PANTHER" id="PTHR14614">
    <property type="entry name" value="HEPATOCELLULAR CARCINOMA-ASSOCIATED ANTIGEN"/>
    <property type="match status" value="1"/>
</dbReference>
<dbReference type="AlphaFoldDB" id="A0AAD9KZF3"/>
<dbReference type="InterPro" id="IPR019410">
    <property type="entry name" value="Methyltransf_16"/>
</dbReference>
<comment type="similarity">
    <text evidence="1">Belongs to the class I-like SAM-binding methyltransferase superfamily. EEF2KMT family.</text>
</comment>
<protein>
    <recommendedName>
        <fullName evidence="3">FAM86 N-terminal domain-containing protein</fullName>
    </recommendedName>
</protein>
<dbReference type="Pfam" id="PF10294">
    <property type="entry name" value="Methyltransf_16"/>
    <property type="match status" value="2"/>
</dbReference>
<gene>
    <name evidence="4" type="ORF">NP493_440g04044</name>
</gene>
<evidence type="ECO:0000259" key="3">
    <source>
        <dbReference type="Pfam" id="PF14904"/>
    </source>
</evidence>
<evidence type="ECO:0000256" key="1">
    <source>
        <dbReference type="ARBA" id="ARBA00005511"/>
    </source>
</evidence>
<organism evidence="4 5">
    <name type="scientific">Ridgeia piscesae</name>
    <name type="common">Tubeworm</name>
    <dbReference type="NCBI Taxonomy" id="27915"/>
    <lineage>
        <taxon>Eukaryota</taxon>
        <taxon>Metazoa</taxon>
        <taxon>Spiralia</taxon>
        <taxon>Lophotrochozoa</taxon>
        <taxon>Annelida</taxon>
        <taxon>Polychaeta</taxon>
        <taxon>Sedentaria</taxon>
        <taxon>Canalipalpata</taxon>
        <taxon>Sabellida</taxon>
        <taxon>Siboglinidae</taxon>
        <taxon>Ridgeia</taxon>
    </lineage>
</organism>
<evidence type="ECO:0000313" key="5">
    <source>
        <dbReference type="Proteomes" id="UP001209878"/>
    </source>
</evidence>
<dbReference type="InterPro" id="IPR029063">
    <property type="entry name" value="SAM-dependent_MTases_sf"/>
</dbReference>
<keyword evidence="5" id="KW-1185">Reference proteome</keyword>
<evidence type="ECO:0000256" key="2">
    <source>
        <dbReference type="ARBA" id="ARBA00022679"/>
    </source>
</evidence>
<name>A0AAD9KZF3_RIDPI</name>
<feature type="domain" description="FAM86 N-terminal" evidence="3">
    <location>
        <begin position="1"/>
        <end position="49"/>
    </location>
</feature>
<dbReference type="PANTHER" id="PTHR14614:SF130">
    <property type="entry name" value="PROTEIN-LYSINE N-METHYLTRANSFERASE EEF2KMT"/>
    <property type="match status" value="1"/>
</dbReference>